<comment type="caution">
    <text evidence="2">The sequence shown here is derived from an EMBL/GenBank/DDBJ whole genome shotgun (WGS) entry which is preliminary data.</text>
</comment>
<feature type="region of interest" description="Disordered" evidence="1">
    <location>
        <begin position="81"/>
        <end position="106"/>
    </location>
</feature>
<reference evidence="2 3" key="1">
    <citation type="submission" date="2022-09" db="EMBL/GenBank/DDBJ databases">
        <authorList>
            <person name="Palmer J.M."/>
        </authorList>
    </citation>
    <scope>NUCLEOTIDE SEQUENCE [LARGE SCALE GENOMIC DNA]</scope>
    <source>
        <strain evidence="2 3">DSM 7382</strain>
    </source>
</reference>
<organism evidence="2 3">
    <name type="scientific">Cerrena zonata</name>
    <dbReference type="NCBI Taxonomy" id="2478898"/>
    <lineage>
        <taxon>Eukaryota</taxon>
        <taxon>Fungi</taxon>
        <taxon>Dikarya</taxon>
        <taxon>Basidiomycota</taxon>
        <taxon>Agaricomycotina</taxon>
        <taxon>Agaricomycetes</taxon>
        <taxon>Polyporales</taxon>
        <taxon>Cerrenaceae</taxon>
        <taxon>Cerrena</taxon>
    </lineage>
</organism>
<keyword evidence="3" id="KW-1185">Reference proteome</keyword>
<dbReference type="Proteomes" id="UP001385951">
    <property type="component" value="Unassembled WGS sequence"/>
</dbReference>
<dbReference type="EMBL" id="JASBNA010000003">
    <property type="protein sequence ID" value="KAK7693050.1"/>
    <property type="molecule type" value="Genomic_DNA"/>
</dbReference>
<gene>
    <name evidence="2" type="ORF">QCA50_002615</name>
</gene>
<proteinExistence type="predicted"/>
<dbReference type="AlphaFoldDB" id="A0AAW0GPT0"/>
<evidence type="ECO:0000313" key="2">
    <source>
        <dbReference type="EMBL" id="KAK7693050.1"/>
    </source>
</evidence>
<dbReference type="InterPro" id="IPR012471">
    <property type="entry name" value="DUF1690"/>
</dbReference>
<sequence>MGAGQSQPDREEDKIFYSNTPISFSEDVVNHLTDQVASPNPSPERQSTLDAHVRARIQSELQKLQQEEEVVKSEIERALEKENLDKERELSEDSEDGGVGSVKSSAVLMGDLEEVRQKVEKYQRRTSEETSEWMAKRQAVQSCYSSNSKQTLDCWKEVTEFKASVGQLEQHYVHSLR</sequence>
<evidence type="ECO:0000256" key="1">
    <source>
        <dbReference type="SAM" id="MobiDB-lite"/>
    </source>
</evidence>
<dbReference type="Pfam" id="PF07956">
    <property type="entry name" value="DUF1690"/>
    <property type="match status" value="1"/>
</dbReference>
<feature type="compositionally biased region" description="Basic and acidic residues" evidence="1">
    <location>
        <begin position="81"/>
        <end position="91"/>
    </location>
</feature>
<protein>
    <submittedName>
        <fullName evidence="2">Uncharacterized protein</fullName>
    </submittedName>
</protein>
<name>A0AAW0GPT0_9APHY</name>
<evidence type="ECO:0000313" key="3">
    <source>
        <dbReference type="Proteomes" id="UP001385951"/>
    </source>
</evidence>
<accession>A0AAW0GPT0</accession>